<dbReference type="Gene3D" id="1.10.530.10">
    <property type="match status" value="1"/>
</dbReference>
<dbReference type="Proteomes" id="UP000545507">
    <property type="component" value="Unassembled WGS sequence"/>
</dbReference>
<dbReference type="InterPro" id="IPR023346">
    <property type="entry name" value="Lysozyme-like_dom_sf"/>
</dbReference>
<dbReference type="RefSeq" id="WP_177134483.1">
    <property type="nucleotide sequence ID" value="NZ_VYGV01000006.1"/>
</dbReference>
<accession>A0A7Y8KWA8</accession>
<evidence type="ECO:0000313" key="2">
    <source>
        <dbReference type="EMBL" id="NWF44894.1"/>
    </source>
</evidence>
<dbReference type="SUPFAM" id="SSF53955">
    <property type="entry name" value="Lysozyme-like"/>
    <property type="match status" value="1"/>
</dbReference>
<feature type="domain" description="Transglycosylase SLT" evidence="1">
    <location>
        <begin position="12"/>
        <end position="113"/>
    </location>
</feature>
<keyword evidence="3" id="KW-1185">Reference proteome</keyword>
<reference evidence="2 3" key="1">
    <citation type="submission" date="2019-09" db="EMBL/GenBank/DDBJ databases">
        <title>Hydrogenophaga aromatica sp. nov., isolated from a para-xylene-degrading enrichment culture.</title>
        <authorList>
            <person name="Tancsics A."/>
            <person name="Banerjee S."/>
        </authorList>
    </citation>
    <scope>NUCLEOTIDE SEQUENCE [LARGE SCALE GENOMIC DNA]</scope>
    <source>
        <strain evidence="2 3">D2P1</strain>
    </source>
</reference>
<organism evidence="2 3">
    <name type="scientific">Hydrogenophaga aromaticivorans</name>
    <dbReference type="NCBI Taxonomy" id="2610898"/>
    <lineage>
        <taxon>Bacteria</taxon>
        <taxon>Pseudomonadati</taxon>
        <taxon>Pseudomonadota</taxon>
        <taxon>Betaproteobacteria</taxon>
        <taxon>Burkholderiales</taxon>
        <taxon>Comamonadaceae</taxon>
        <taxon>Hydrogenophaga</taxon>
    </lineage>
</organism>
<dbReference type="EMBL" id="VYGV01000006">
    <property type="protein sequence ID" value="NWF44894.1"/>
    <property type="molecule type" value="Genomic_DNA"/>
</dbReference>
<dbReference type="CDD" id="cd16892">
    <property type="entry name" value="LT_VirB1-like"/>
    <property type="match status" value="1"/>
</dbReference>
<evidence type="ECO:0000313" key="3">
    <source>
        <dbReference type="Proteomes" id="UP000545507"/>
    </source>
</evidence>
<dbReference type="InterPro" id="IPR008258">
    <property type="entry name" value="Transglycosylase_SLT_dom_1"/>
</dbReference>
<comment type="caution">
    <text evidence="2">The sequence shown here is derived from an EMBL/GenBank/DDBJ whole genome shotgun (WGS) entry which is preliminary data.</text>
</comment>
<gene>
    <name evidence="2" type="ORF">F3K02_06465</name>
</gene>
<evidence type="ECO:0000259" key="1">
    <source>
        <dbReference type="Pfam" id="PF01464"/>
    </source>
</evidence>
<proteinExistence type="predicted"/>
<dbReference type="Pfam" id="PF01464">
    <property type="entry name" value="SLT"/>
    <property type="match status" value="1"/>
</dbReference>
<sequence>MEASTFTALALACAPEVHLTTTQALVSVESAFNPWAIGVVGGALRRQPNNRDEALATANQLLTDGRNFSVGLGQINVGNFQRLGLNTSSAFDPCQNLSAMQSVLTECFDRAGLSQSGADTRQSALRKTLSCYYSGNFSTGFRHGYVQKVVAAVRSLSLPRSTPSSKEPS</sequence>
<protein>
    <submittedName>
        <fullName evidence="2">Lytic transglycosylase domain-containing protein</fullName>
    </submittedName>
</protein>
<name>A0A7Y8KWA8_9BURK</name>
<dbReference type="AlphaFoldDB" id="A0A7Y8KWA8"/>